<gene>
    <name evidence="1" type="ORF">BM10_221</name>
</gene>
<dbReference type="Proteomes" id="UP000225963">
    <property type="component" value="Segment"/>
</dbReference>
<protein>
    <submittedName>
        <fullName evidence="1">Uncharacterized protein</fullName>
    </submittedName>
</protein>
<evidence type="ECO:0000313" key="2">
    <source>
        <dbReference type="Proteomes" id="UP000225963"/>
    </source>
</evidence>
<dbReference type="EMBL" id="KT995480">
    <property type="protein sequence ID" value="ALO79625.1"/>
    <property type="molecule type" value="Genomic_DNA"/>
</dbReference>
<reference evidence="2" key="1">
    <citation type="submission" date="2015-11" db="EMBL/GenBank/DDBJ databases">
        <authorList>
            <person name="Sharaf A."/>
            <person name="Marie M.E."/>
            <person name="Esson H."/>
            <person name="El-Afifi I.S."/>
            <person name="Hammad M.A."/>
        </authorList>
    </citation>
    <scope>NUCLEOTIDE SEQUENCE [LARGE SCALE GENOMIC DNA]</scope>
</reference>
<sequence length="166" mass="19673">MKTVEEIVAQEPVYLNDWEGEDKYGVISDFEDIYLKKEDYEATESPYPNEEYWKEKKDRMRQALEDWKNIHILFASYGQANYSGDAWVLFEQGGELFEVSGGHCSCYGLEGQWSPEEVSLQELEHRLREGTFGEDDYSDNNFKEELCKFLGIELKFNKRKSYYDYN</sequence>
<dbReference type="OrthoDB" id="26311at10239"/>
<organism evidence="1 2">
    <name type="scientific">Bacillus phage BM15</name>
    <dbReference type="NCBI Taxonomy" id="1755680"/>
    <lineage>
        <taxon>Viruses</taxon>
        <taxon>Duplodnaviria</taxon>
        <taxon>Heunggongvirae</taxon>
        <taxon>Uroviricota</taxon>
        <taxon>Caudoviricetes</taxon>
        <taxon>Herelleviridae</taxon>
        <taxon>Bastillevirinae</taxon>
        <taxon>Caeruleovirus</taxon>
        <taxon>Caeruleovirus BM15</taxon>
    </lineage>
</organism>
<evidence type="ECO:0000313" key="1">
    <source>
        <dbReference type="EMBL" id="ALO79625.1"/>
    </source>
</evidence>
<keyword evidence="2" id="KW-1185">Reference proteome</keyword>
<proteinExistence type="predicted"/>
<accession>A0A0S2MUT8</accession>
<name>A0A0S2MUT8_9CAUD</name>